<protein>
    <submittedName>
        <fullName evidence="3">Fasciclin domain protein</fullName>
    </submittedName>
</protein>
<dbReference type="GO" id="GO:0007155">
    <property type="term" value="P:cell adhesion"/>
    <property type="evidence" value="ECO:0007669"/>
    <property type="project" value="TreeGrafter"/>
</dbReference>
<dbReference type="AlphaFoldDB" id="A0A2G9V021"/>
<dbReference type="OrthoDB" id="286301at2759"/>
<dbReference type="Pfam" id="PF02469">
    <property type="entry name" value="Fasciclin"/>
    <property type="match status" value="1"/>
</dbReference>
<dbReference type="SMART" id="SM00554">
    <property type="entry name" value="FAS1"/>
    <property type="match status" value="2"/>
</dbReference>
<dbReference type="EMBL" id="KZ345102">
    <property type="protein sequence ID" value="PIO75834.1"/>
    <property type="molecule type" value="Genomic_DNA"/>
</dbReference>
<dbReference type="PROSITE" id="PS50213">
    <property type="entry name" value="FAS1"/>
    <property type="match status" value="2"/>
</dbReference>
<keyword evidence="1" id="KW-0732">Signal</keyword>
<feature type="domain" description="FAS1" evidence="2">
    <location>
        <begin position="99"/>
        <end position="224"/>
    </location>
</feature>
<dbReference type="InterPro" id="IPR036378">
    <property type="entry name" value="FAS1_dom_sf"/>
</dbReference>
<feature type="chain" id="PRO_5013574110" evidence="1">
    <location>
        <begin position="19"/>
        <end position="504"/>
    </location>
</feature>
<reference evidence="3 4" key="1">
    <citation type="submission" date="2015-09" db="EMBL/GenBank/DDBJ databases">
        <title>Draft genome of the parasitic nematode Teladorsagia circumcincta isolate WARC Sus (inbred).</title>
        <authorList>
            <person name="Mitreva M."/>
        </authorList>
    </citation>
    <scope>NUCLEOTIDE SEQUENCE [LARGE SCALE GENOMIC DNA]</scope>
    <source>
        <strain evidence="3 4">S</strain>
    </source>
</reference>
<evidence type="ECO:0000313" key="3">
    <source>
        <dbReference type="EMBL" id="PIO75834.1"/>
    </source>
</evidence>
<dbReference type="GO" id="GO:0030198">
    <property type="term" value="P:extracellular matrix organization"/>
    <property type="evidence" value="ECO:0007669"/>
    <property type="project" value="TreeGrafter"/>
</dbReference>
<feature type="domain" description="FAS1" evidence="2">
    <location>
        <begin position="228"/>
        <end position="360"/>
    </location>
</feature>
<name>A0A2G9V021_TELCI</name>
<evidence type="ECO:0000259" key="2">
    <source>
        <dbReference type="PROSITE" id="PS50213"/>
    </source>
</evidence>
<dbReference type="InterPro" id="IPR000782">
    <property type="entry name" value="FAS1_domain"/>
</dbReference>
<dbReference type="FunFam" id="2.30.180.10:FF:000032">
    <property type="entry name" value="Fasciclin domain-containing protein, putative"/>
    <property type="match status" value="1"/>
</dbReference>
<proteinExistence type="predicted"/>
<dbReference type="Gene3D" id="2.30.180.10">
    <property type="entry name" value="FAS1 domain"/>
    <property type="match status" value="2"/>
</dbReference>
<dbReference type="GO" id="GO:0050839">
    <property type="term" value="F:cell adhesion molecule binding"/>
    <property type="evidence" value="ECO:0007669"/>
    <property type="project" value="TreeGrafter"/>
</dbReference>
<evidence type="ECO:0000313" key="4">
    <source>
        <dbReference type="Proteomes" id="UP000230423"/>
    </source>
</evidence>
<accession>A0A2G9V021</accession>
<sequence length="504" mass="56649">MVFIKLLVCSLLVPGVLTKCTICSAFADYYDDLQSQDRSTVRDSGEVTPSDIPEPLRGRTSYLHKRKYKEERIRWRHDEVGEDLQAVPKCEKVCRQQNRFKELTVLPTEEVLTQLNSSLWTFAEEAKISDKLKKDDITVIVSPDNEQKPNDPKSYVLNRIVPRTYRSYEWTDGDVLKTAAGGELVVSQSEDAFGSIKTYVNCLPLDSSSYHSSNGIVYTVTGDLQPVAETVLSALTNDSRLATFVSLLSDDIREKLSSNKSFTVFAPSDKAFSSLSSSLLKDIKEGTGCASDFARSHIVNDSFCSHDLYDRPLKSLTGSELEARIQTKGNEKVIHVGRARVTVSNIFAKNGVIHLIDDVVFNDELMSWREHLNVRNPNLKEALENVVTNSSEKLTIFVPPTDNSTITSEMAKNHVVMGDLLDDFKHSSTITTQANSTVRERLVTIFTGYSRKTPPIWVRISMVPRHRQRGQVGCSRIVEDSVKACRAVLQFIEKETLQKYAFCK</sequence>
<dbReference type="PANTHER" id="PTHR10900">
    <property type="entry name" value="PERIOSTIN-RELATED"/>
    <property type="match status" value="1"/>
</dbReference>
<dbReference type="PANTHER" id="PTHR10900:SF77">
    <property type="entry name" value="FI19380P1"/>
    <property type="match status" value="1"/>
</dbReference>
<gene>
    <name evidence="3" type="ORF">TELCIR_02101</name>
</gene>
<organism evidence="3 4">
    <name type="scientific">Teladorsagia circumcincta</name>
    <name type="common">Brown stomach worm</name>
    <name type="synonym">Ostertagia circumcincta</name>
    <dbReference type="NCBI Taxonomy" id="45464"/>
    <lineage>
        <taxon>Eukaryota</taxon>
        <taxon>Metazoa</taxon>
        <taxon>Ecdysozoa</taxon>
        <taxon>Nematoda</taxon>
        <taxon>Chromadorea</taxon>
        <taxon>Rhabditida</taxon>
        <taxon>Rhabditina</taxon>
        <taxon>Rhabditomorpha</taxon>
        <taxon>Strongyloidea</taxon>
        <taxon>Trichostrongylidae</taxon>
        <taxon>Teladorsagia</taxon>
    </lineage>
</organism>
<dbReference type="GO" id="GO:0005615">
    <property type="term" value="C:extracellular space"/>
    <property type="evidence" value="ECO:0007669"/>
    <property type="project" value="TreeGrafter"/>
</dbReference>
<dbReference type="SUPFAM" id="SSF82153">
    <property type="entry name" value="FAS1 domain"/>
    <property type="match status" value="2"/>
</dbReference>
<dbReference type="GO" id="GO:0031012">
    <property type="term" value="C:extracellular matrix"/>
    <property type="evidence" value="ECO:0007669"/>
    <property type="project" value="TreeGrafter"/>
</dbReference>
<feature type="signal peptide" evidence="1">
    <location>
        <begin position="1"/>
        <end position="18"/>
    </location>
</feature>
<evidence type="ECO:0000256" key="1">
    <source>
        <dbReference type="SAM" id="SignalP"/>
    </source>
</evidence>
<dbReference type="InterPro" id="IPR050904">
    <property type="entry name" value="Adhesion/Biosynth-related"/>
</dbReference>
<keyword evidence="4" id="KW-1185">Reference proteome</keyword>
<dbReference type="Proteomes" id="UP000230423">
    <property type="component" value="Unassembled WGS sequence"/>
</dbReference>